<dbReference type="AlphaFoldDB" id="A0A0H2SA08"/>
<dbReference type="STRING" id="27342.A0A0H2SA08"/>
<proteinExistence type="predicted"/>
<dbReference type="EMBL" id="KQ085882">
    <property type="protein sequence ID" value="KLO20699.1"/>
    <property type="molecule type" value="Genomic_DNA"/>
</dbReference>
<gene>
    <name evidence="2" type="ORF">SCHPADRAFT_841891</name>
</gene>
<dbReference type="InParanoid" id="A0A0H2SA08"/>
<sequence>MDMDQVPGSLNDGGQNCSFKEWHDAFPQPKSSPPSISADELAVLLKTKTVGKDFVVVDVRRTDFEDWCIPGAINLPAHSFYPTLQGAVALLQSVPLVIFHCNSCGKPSSRGRRVAGWYQDYLDEKGITTSSARYLEGGIKGWASQWKGKEEGMLLKL</sequence>
<dbReference type="SUPFAM" id="SSF52821">
    <property type="entry name" value="Rhodanese/Cell cycle control phosphatase"/>
    <property type="match status" value="1"/>
</dbReference>
<accession>A0A0H2SA08</accession>
<evidence type="ECO:0000259" key="1">
    <source>
        <dbReference type="PROSITE" id="PS50206"/>
    </source>
</evidence>
<feature type="domain" description="Rhodanese" evidence="1">
    <location>
        <begin position="50"/>
        <end position="151"/>
    </location>
</feature>
<evidence type="ECO:0000313" key="2">
    <source>
        <dbReference type="EMBL" id="KLO20699.1"/>
    </source>
</evidence>
<dbReference type="InterPro" id="IPR001763">
    <property type="entry name" value="Rhodanese-like_dom"/>
</dbReference>
<dbReference type="PROSITE" id="PS50206">
    <property type="entry name" value="RHODANESE_3"/>
    <property type="match status" value="1"/>
</dbReference>
<organism evidence="2 3">
    <name type="scientific">Schizopora paradoxa</name>
    <dbReference type="NCBI Taxonomy" id="27342"/>
    <lineage>
        <taxon>Eukaryota</taxon>
        <taxon>Fungi</taxon>
        <taxon>Dikarya</taxon>
        <taxon>Basidiomycota</taxon>
        <taxon>Agaricomycotina</taxon>
        <taxon>Agaricomycetes</taxon>
        <taxon>Hymenochaetales</taxon>
        <taxon>Schizoporaceae</taxon>
        <taxon>Schizopora</taxon>
    </lineage>
</organism>
<dbReference type="OrthoDB" id="8300214at2759"/>
<evidence type="ECO:0000313" key="3">
    <source>
        <dbReference type="Proteomes" id="UP000053477"/>
    </source>
</evidence>
<dbReference type="Gene3D" id="3.40.250.10">
    <property type="entry name" value="Rhodanese-like domain"/>
    <property type="match status" value="1"/>
</dbReference>
<dbReference type="Proteomes" id="UP000053477">
    <property type="component" value="Unassembled WGS sequence"/>
</dbReference>
<keyword evidence="3" id="KW-1185">Reference proteome</keyword>
<protein>
    <recommendedName>
        <fullName evidence="1">Rhodanese domain-containing protein</fullName>
    </recommendedName>
</protein>
<name>A0A0H2SA08_9AGAM</name>
<dbReference type="Pfam" id="PF00581">
    <property type="entry name" value="Rhodanese"/>
    <property type="match status" value="1"/>
</dbReference>
<dbReference type="SMART" id="SM00450">
    <property type="entry name" value="RHOD"/>
    <property type="match status" value="1"/>
</dbReference>
<reference evidence="2 3" key="1">
    <citation type="submission" date="2015-04" db="EMBL/GenBank/DDBJ databases">
        <title>Complete genome sequence of Schizopora paradoxa KUC8140, a cosmopolitan wood degrader in East Asia.</title>
        <authorList>
            <consortium name="DOE Joint Genome Institute"/>
            <person name="Min B."/>
            <person name="Park H."/>
            <person name="Jang Y."/>
            <person name="Kim J.-J."/>
            <person name="Kim K.H."/>
            <person name="Pangilinan J."/>
            <person name="Lipzen A."/>
            <person name="Riley R."/>
            <person name="Grigoriev I.V."/>
            <person name="Spatafora J.W."/>
            <person name="Choi I.-G."/>
        </authorList>
    </citation>
    <scope>NUCLEOTIDE SEQUENCE [LARGE SCALE GENOMIC DNA]</scope>
    <source>
        <strain evidence="2 3">KUC8140</strain>
    </source>
</reference>
<dbReference type="InterPro" id="IPR036873">
    <property type="entry name" value="Rhodanese-like_dom_sf"/>
</dbReference>